<sequence>MPFEVDSNLSETEEDIDDDGDDEISQFQRDLNLEDMFEDKANKSDGKGSDSDISKSSDDEEDVVSDYAEELSDAEDDPVQEKIQPRKKDKNKQSKNNIKWRKITPAEVDAKFEGPPFPDPPVHDLEPRNYFDMFFGHELIETIIEQTDLYSVQTSGKNIQTNNNEIEQFIGILIMMGIVKYPSYRMYWSPETRIPAIADVMSVNRFENLKRYFHIADNSTMPKQGEANFDKLYKVRPMLESLVSKCRDVPQEQYHSIDEQMIPTKGRSSLRQYLPKKPHKWGIKVWARCGNSGIVYDFEVYTGKQEEDKEFGKVGAVVNRLVQHLPKNLGHKVYFDNLFTSINHVKHLKAEGIWALGTIRSNRLAGADKLLKSKKVLVAAGRGSIDYRVDANSNIALVRWLDNGLVQLVSSFVGIGNGNPVKRWSAKEKKKIDVPCPQIVHEYNKHMGGVDLCDMLMALYRIKLRKRKWYMHIVYYCIGVAIVNGWLLYRRHCEQKKIAGKNVLHLLTFQTQIAHSLLYAGKVGSQVPQNKRGRPSLSPQSSDASNPHKRQKASVPIPQNDVRFDKIGHFPLFVEKQQRCRFCSGGYSRVKCSKCHVQLCLVKDRNCFNAFHHRS</sequence>
<keyword evidence="2" id="KW-0812">Transmembrane</keyword>
<dbReference type="OrthoDB" id="5986244at2759"/>
<dbReference type="EMBL" id="CACRXK020001363">
    <property type="protein sequence ID" value="CAB3988684.1"/>
    <property type="molecule type" value="Genomic_DNA"/>
</dbReference>
<feature type="compositionally biased region" description="Acidic residues" evidence="1">
    <location>
        <begin position="11"/>
        <end position="24"/>
    </location>
</feature>
<dbReference type="PANTHER" id="PTHR47272:SF1">
    <property type="entry name" value="PIGGYBAC TRANSPOSABLE ELEMENT-DERIVED PROTEIN 3-LIKE"/>
    <property type="match status" value="1"/>
</dbReference>
<accession>A0A6S7G660</accession>
<dbReference type="AlphaFoldDB" id="A0A6S7G660"/>
<dbReference type="PANTHER" id="PTHR47272">
    <property type="entry name" value="DDE_TNP_1_7 DOMAIN-CONTAINING PROTEIN"/>
    <property type="match status" value="1"/>
</dbReference>
<organism evidence="3 4">
    <name type="scientific">Paramuricea clavata</name>
    <name type="common">Red gorgonian</name>
    <name type="synonym">Violescent sea-whip</name>
    <dbReference type="NCBI Taxonomy" id="317549"/>
    <lineage>
        <taxon>Eukaryota</taxon>
        <taxon>Metazoa</taxon>
        <taxon>Cnidaria</taxon>
        <taxon>Anthozoa</taxon>
        <taxon>Octocorallia</taxon>
        <taxon>Malacalcyonacea</taxon>
        <taxon>Plexauridae</taxon>
        <taxon>Paramuricea</taxon>
    </lineage>
</organism>
<keyword evidence="2" id="KW-0472">Membrane</keyword>
<name>A0A6S7G660_PARCT</name>
<feature type="compositionally biased region" description="Acidic residues" evidence="1">
    <location>
        <begin position="58"/>
        <end position="78"/>
    </location>
</feature>
<keyword evidence="4" id="KW-1185">Reference proteome</keyword>
<comment type="caution">
    <text evidence="3">The sequence shown here is derived from an EMBL/GenBank/DDBJ whole genome shotgun (WGS) entry which is preliminary data.</text>
</comment>
<dbReference type="Pfam" id="PF13843">
    <property type="entry name" value="DDE_Tnp_1_7"/>
    <property type="match status" value="1"/>
</dbReference>
<dbReference type="CDD" id="cd23020">
    <property type="entry name" value="zf-HIT"/>
    <property type="match status" value="1"/>
</dbReference>
<evidence type="ECO:0000313" key="4">
    <source>
        <dbReference type="Proteomes" id="UP001152795"/>
    </source>
</evidence>
<reference evidence="3" key="1">
    <citation type="submission" date="2020-04" db="EMBL/GenBank/DDBJ databases">
        <authorList>
            <person name="Alioto T."/>
            <person name="Alioto T."/>
            <person name="Gomez Garrido J."/>
        </authorList>
    </citation>
    <scope>NUCLEOTIDE SEQUENCE</scope>
    <source>
        <strain evidence="3">A484AB</strain>
    </source>
</reference>
<feature type="transmembrane region" description="Helical" evidence="2">
    <location>
        <begin position="469"/>
        <end position="489"/>
    </location>
</feature>
<keyword evidence="2" id="KW-1133">Transmembrane helix</keyword>
<dbReference type="Proteomes" id="UP001152795">
    <property type="component" value="Unassembled WGS sequence"/>
</dbReference>
<feature type="compositionally biased region" description="Basic and acidic residues" evidence="1">
    <location>
        <begin position="38"/>
        <end position="57"/>
    </location>
</feature>
<evidence type="ECO:0000256" key="2">
    <source>
        <dbReference type="SAM" id="Phobius"/>
    </source>
</evidence>
<proteinExistence type="predicted"/>
<protein>
    <submittedName>
        <fullName evidence="3">Uncharacterized protein</fullName>
    </submittedName>
</protein>
<gene>
    <name evidence="3" type="ORF">PACLA_8A082142</name>
</gene>
<evidence type="ECO:0000256" key="1">
    <source>
        <dbReference type="SAM" id="MobiDB-lite"/>
    </source>
</evidence>
<dbReference type="InterPro" id="IPR029526">
    <property type="entry name" value="PGBD"/>
</dbReference>
<feature type="region of interest" description="Disordered" evidence="1">
    <location>
        <begin position="1"/>
        <end position="100"/>
    </location>
</feature>
<evidence type="ECO:0000313" key="3">
    <source>
        <dbReference type="EMBL" id="CAB3988684.1"/>
    </source>
</evidence>
<feature type="region of interest" description="Disordered" evidence="1">
    <location>
        <begin position="526"/>
        <end position="555"/>
    </location>
</feature>